<dbReference type="SUPFAM" id="SSF46785">
    <property type="entry name" value="Winged helix' DNA-binding domain"/>
    <property type="match status" value="1"/>
</dbReference>
<proteinExistence type="inferred from homology"/>
<name>A0A839K2K0_9FIRM</name>
<dbReference type="Pfam" id="PF00392">
    <property type="entry name" value="GntR"/>
    <property type="match status" value="1"/>
</dbReference>
<dbReference type="SUPFAM" id="SSF53383">
    <property type="entry name" value="PLP-dependent transferases"/>
    <property type="match status" value="1"/>
</dbReference>
<evidence type="ECO:0000256" key="2">
    <source>
        <dbReference type="ARBA" id="ARBA00022898"/>
    </source>
</evidence>
<dbReference type="InterPro" id="IPR036390">
    <property type="entry name" value="WH_DNA-bd_sf"/>
</dbReference>
<sequence length="462" mass="52880">MYGLEIDRSSPLSISKQLQNQIRKSILDGKLIAGERLPSSRSMANEMGISRNTVIQVYEQLIAEGYLTSTEGSGTYVVDIGKYTQSYNETILYNKSEVHRKDNSISFNAGNPDSSLFPKTIWSKLLKQACMDEEDETNAYCNFTGMEKLQRAICDYVYRVKGIVCDYHQIIITPGTSGGVELIAKTFKKYFNKMVLEDPCIHFVINTFSNYGYEVLPVSVDTQGMQVEALHKIPNTDLIYVVPSHQFPIGGILPVARRIALLQYAKEQNAYVMEDDYDCEFRYKGEPIQPLRNLDPERVIYLGSFSKIFSPSLRIGYMIVPHHLCDIVTRQMELSNQWVNSTLQLALAEFLELKYLDKHIYKMKKVYEKKRLHLIKCIEKEFGAHAKVSGEYAGLHLLFQYERNFTDQDIQSLEDAGVIVDFVENYSIIKGNHKNELVLGYGELSNSEIEEGVKRLRMALEH</sequence>
<keyword evidence="2" id="KW-0663">Pyridoxal phosphate</keyword>
<evidence type="ECO:0000256" key="5">
    <source>
        <dbReference type="ARBA" id="ARBA00023163"/>
    </source>
</evidence>
<protein>
    <submittedName>
        <fullName evidence="7">PLP-dependent aminotransferase family protein</fullName>
    </submittedName>
</protein>
<dbReference type="PANTHER" id="PTHR46577">
    <property type="entry name" value="HTH-TYPE TRANSCRIPTIONAL REGULATORY PROTEIN GABR"/>
    <property type="match status" value="1"/>
</dbReference>
<feature type="domain" description="HTH gntR-type" evidence="6">
    <location>
        <begin position="12"/>
        <end position="80"/>
    </location>
</feature>
<evidence type="ECO:0000313" key="8">
    <source>
        <dbReference type="Proteomes" id="UP000574276"/>
    </source>
</evidence>
<dbReference type="GO" id="GO:0003677">
    <property type="term" value="F:DNA binding"/>
    <property type="evidence" value="ECO:0007669"/>
    <property type="project" value="UniProtKB-KW"/>
</dbReference>
<gene>
    <name evidence="7" type="ORF">H0486_11080</name>
</gene>
<accession>A0A839K2K0</accession>
<dbReference type="InterPro" id="IPR015424">
    <property type="entry name" value="PyrdxlP-dep_Trfase"/>
</dbReference>
<dbReference type="Proteomes" id="UP000574276">
    <property type="component" value="Unassembled WGS sequence"/>
</dbReference>
<keyword evidence="7" id="KW-0808">Transferase</keyword>
<keyword evidence="4" id="KW-0238">DNA-binding</keyword>
<dbReference type="PANTHER" id="PTHR46577:SF1">
    <property type="entry name" value="HTH-TYPE TRANSCRIPTIONAL REGULATORY PROTEIN GABR"/>
    <property type="match status" value="1"/>
</dbReference>
<dbReference type="GO" id="GO:0008483">
    <property type="term" value="F:transaminase activity"/>
    <property type="evidence" value="ECO:0007669"/>
    <property type="project" value="UniProtKB-KW"/>
</dbReference>
<dbReference type="CDD" id="cd00609">
    <property type="entry name" value="AAT_like"/>
    <property type="match status" value="1"/>
</dbReference>
<dbReference type="RefSeq" id="WP_228353079.1">
    <property type="nucleotide sequence ID" value="NZ_JACEGA010000001.1"/>
</dbReference>
<evidence type="ECO:0000256" key="3">
    <source>
        <dbReference type="ARBA" id="ARBA00023015"/>
    </source>
</evidence>
<evidence type="ECO:0000256" key="4">
    <source>
        <dbReference type="ARBA" id="ARBA00023125"/>
    </source>
</evidence>
<reference evidence="7 8" key="1">
    <citation type="submission" date="2020-07" db="EMBL/GenBank/DDBJ databases">
        <title>Characterization and genome sequencing of isolate MD1, a novel member within the family Lachnospiraceae.</title>
        <authorList>
            <person name="Rettenmaier R."/>
            <person name="Di Bello L."/>
            <person name="Zinser C."/>
            <person name="Scheitz K."/>
            <person name="Liebl W."/>
            <person name="Zverlov V."/>
        </authorList>
    </citation>
    <scope>NUCLEOTIDE SEQUENCE [LARGE SCALE GENOMIC DNA]</scope>
    <source>
        <strain evidence="7 8">MD1</strain>
    </source>
</reference>
<dbReference type="InterPro" id="IPR015421">
    <property type="entry name" value="PyrdxlP-dep_Trfase_major"/>
</dbReference>
<comment type="similarity">
    <text evidence="1">In the C-terminal section; belongs to the class-I pyridoxal-phosphate-dependent aminotransferase family.</text>
</comment>
<keyword evidence="3" id="KW-0805">Transcription regulation</keyword>
<dbReference type="PRINTS" id="PR00035">
    <property type="entry name" value="HTHGNTR"/>
</dbReference>
<evidence type="ECO:0000256" key="1">
    <source>
        <dbReference type="ARBA" id="ARBA00005384"/>
    </source>
</evidence>
<dbReference type="SMART" id="SM00345">
    <property type="entry name" value="HTH_GNTR"/>
    <property type="match status" value="1"/>
</dbReference>
<dbReference type="AlphaFoldDB" id="A0A839K2K0"/>
<dbReference type="PROSITE" id="PS50949">
    <property type="entry name" value="HTH_GNTR"/>
    <property type="match status" value="1"/>
</dbReference>
<comment type="caution">
    <text evidence="7">The sequence shown here is derived from an EMBL/GenBank/DDBJ whole genome shotgun (WGS) entry which is preliminary data.</text>
</comment>
<dbReference type="InterPro" id="IPR036388">
    <property type="entry name" value="WH-like_DNA-bd_sf"/>
</dbReference>
<dbReference type="InterPro" id="IPR051446">
    <property type="entry name" value="HTH_trans_reg/aminotransferase"/>
</dbReference>
<evidence type="ECO:0000259" key="6">
    <source>
        <dbReference type="PROSITE" id="PS50949"/>
    </source>
</evidence>
<dbReference type="CDD" id="cd07377">
    <property type="entry name" value="WHTH_GntR"/>
    <property type="match status" value="1"/>
</dbReference>
<dbReference type="Gene3D" id="1.10.10.10">
    <property type="entry name" value="Winged helix-like DNA-binding domain superfamily/Winged helix DNA-binding domain"/>
    <property type="match status" value="1"/>
</dbReference>
<keyword evidence="5" id="KW-0804">Transcription</keyword>
<evidence type="ECO:0000313" key="7">
    <source>
        <dbReference type="EMBL" id="MBB2183422.1"/>
    </source>
</evidence>
<dbReference type="Gene3D" id="3.40.640.10">
    <property type="entry name" value="Type I PLP-dependent aspartate aminotransferase-like (Major domain)"/>
    <property type="match status" value="1"/>
</dbReference>
<dbReference type="InterPro" id="IPR000524">
    <property type="entry name" value="Tscrpt_reg_HTH_GntR"/>
</dbReference>
<dbReference type="GO" id="GO:0030170">
    <property type="term" value="F:pyridoxal phosphate binding"/>
    <property type="evidence" value="ECO:0007669"/>
    <property type="project" value="InterPro"/>
</dbReference>
<organism evidence="7 8">
    <name type="scientific">Variimorphobacter saccharofermentans</name>
    <dbReference type="NCBI Taxonomy" id="2755051"/>
    <lineage>
        <taxon>Bacteria</taxon>
        <taxon>Bacillati</taxon>
        <taxon>Bacillota</taxon>
        <taxon>Clostridia</taxon>
        <taxon>Lachnospirales</taxon>
        <taxon>Lachnospiraceae</taxon>
        <taxon>Variimorphobacter</taxon>
    </lineage>
</organism>
<dbReference type="EMBL" id="JACEGA010000001">
    <property type="protein sequence ID" value="MBB2183422.1"/>
    <property type="molecule type" value="Genomic_DNA"/>
</dbReference>
<dbReference type="Pfam" id="PF00155">
    <property type="entry name" value="Aminotran_1_2"/>
    <property type="match status" value="1"/>
</dbReference>
<dbReference type="InterPro" id="IPR004839">
    <property type="entry name" value="Aminotransferase_I/II_large"/>
</dbReference>
<keyword evidence="8" id="KW-1185">Reference proteome</keyword>
<dbReference type="GO" id="GO:0003700">
    <property type="term" value="F:DNA-binding transcription factor activity"/>
    <property type="evidence" value="ECO:0007669"/>
    <property type="project" value="InterPro"/>
</dbReference>
<keyword evidence="7" id="KW-0032">Aminotransferase</keyword>